<evidence type="ECO:0000313" key="3">
    <source>
        <dbReference type="EMBL" id="OIQ86699.1"/>
    </source>
</evidence>
<dbReference type="GO" id="GO:0043165">
    <property type="term" value="P:Gram-negative-bacterium-type cell outer membrane assembly"/>
    <property type="evidence" value="ECO:0007669"/>
    <property type="project" value="InterPro"/>
</dbReference>
<dbReference type="InterPro" id="IPR020889">
    <property type="entry name" value="LipoPS_assembly_LptD"/>
</dbReference>
<dbReference type="PANTHER" id="PTHR30189:SF1">
    <property type="entry name" value="LPS-ASSEMBLY PROTEIN LPTD"/>
    <property type="match status" value="1"/>
</dbReference>
<dbReference type="GO" id="GO:1990351">
    <property type="term" value="C:transporter complex"/>
    <property type="evidence" value="ECO:0007669"/>
    <property type="project" value="TreeGrafter"/>
</dbReference>
<dbReference type="InterPro" id="IPR007543">
    <property type="entry name" value="LptD_C"/>
</dbReference>
<name>A0A1J5RAJ5_9ZZZZ</name>
<dbReference type="InterPro" id="IPR050218">
    <property type="entry name" value="LptD"/>
</dbReference>
<dbReference type="GO" id="GO:0015920">
    <property type="term" value="P:lipopolysaccharide transport"/>
    <property type="evidence" value="ECO:0007669"/>
    <property type="project" value="InterPro"/>
</dbReference>
<protein>
    <submittedName>
        <fullName evidence="3">LPS-assembly protein LptD</fullName>
    </submittedName>
</protein>
<sequence length="808" mass="88320">MHKNRLYALVFALASAVCGPARAEEDVEIMGDPDNPPTTIEAQHLEIHLDRKMSAIGDAELHSNGEAIFGDRIDYDQLDQALHATGNVRVEQDGNVITGPELKMKLDERVGEMQEAVFSMGGKLKVSAMPGATSGSAATSAYTTAPASSGQSMPSRGSAALLTFDGPNKEVLKDVSYTTCEEGRDDWYLRAKELTLDHYTQTAKAKDASIEFQGVPVLYTPWFDFPLSHQRQSGFLTPTWATTSSSGIDITLPYYWNIAPNMDATISTRYLSNHGVQMQGEFRYLEANYSGEDHVEYLPNDSNGTGNRYYINLSHNQNFGGGWSGGFNYQRVSDSQYFTDLSSAIITTSTVVMPQEAHISYNDDIWHLNALAQKFQTLDGVSYPYQELPQVTLTGHKDWDIASGDLYAQWVDFGRDSMAPPAVTANRFTAYPSISLPFGNAFGYVTPKLGMNLTKYVLGGPTAFTVNGVTDNYQSATRALPIFSVDSGLYFDRDFKVIKNSYTQTLEPRLYYVYIPYQDQSRMPVFDSALADVNLGTLFSENQFTGGDRVNDANQLSFALTSRLIDKETGVQRLAVTVGERYYFSGQRVTLPGYVTPGTLAPGTILAPGTVAPGMAQRNGNTSDIVIAATAHLLNHVDIDTGWQYNTSTALIDQANVGARYSPEPGKVLNLSYRYTRAPLGIQGVNQVDFSGEWPLGGYWYGLGRLNYSFYSDPTLPGGTPGMVESLAGVEYDAGCWQARTILQLIAIPTFPTAANPIPPANANIGHAIFFQLVLNGLGPFGTASPFALIKRSIPGYTNSALIPNNSY</sequence>
<accession>A0A1J5RAJ5</accession>
<feature type="region of interest" description="Disordered" evidence="1">
    <location>
        <begin position="135"/>
        <end position="156"/>
    </location>
</feature>
<dbReference type="EMBL" id="MLJW01000464">
    <property type="protein sequence ID" value="OIQ86699.1"/>
    <property type="molecule type" value="Genomic_DNA"/>
</dbReference>
<dbReference type="Gene3D" id="2.60.450.10">
    <property type="entry name" value="Lipopolysaccharide (LPS) transport protein A like domain"/>
    <property type="match status" value="1"/>
</dbReference>
<dbReference type="PANTHER" id="PTHR30189">
    <property type="entry name" value="LPS-ASSEMBLY PROTEIN"/>
    <property type="match status" value="1"/>
</dbReference>
<dbReference type="GO" id="GO:0009279">
    <property type="term" value="C:cell outer membrane"/>
    <property type="evidence" value="ECO:0007669"/>
    <property type="project" value="InterPro"/>
</dbReference>
<evidence type="ECO:0000259" key="2">
    <source>
        <dbReference type="Pfam" id="PF04453"/>
    </source>
</evidence>
<evidence type="ECO:0000256" key="1">
    <source>
        <dbReference type="SAM" id="MobiDB-lite"/>
    </source>
</evidence>
<feature type="compositionally biased region" description="Low complexity" evidence="1">
    <location>
        <begin position="135"/>
        <end position="150"/>
    </location>
</feature>
<comment type="caution">
    <text evidence="3">The sequence shown here is derived from an EMBL/GenBank/DDBJ whole genome shotgun (WGS) entry which is preliminary data.</text>
</comment>
<proteinExistence type="inferred from homology"/>
<dbReference type="Pfam" id="PF04453">
    <property type="entry name" value="LptD"/>
    <property type="match status" value="1"/>
</dbReference>
<reference evidence="3" key="1">
    <citation type="submission" date="2016-10" db="EMBL/GenBank/DDBJ databases">
        <title>Sequence of Gallionella enrichment culture.</title>
        <authorList>
            <person name="Poehlein A."/>
            <person name="Muehling M."/>
            <person name="Daniel R."/>
        </authorList>
    </citation>
    <scope>NUCLEOTIDE SEQUENCE</scope>
</reference>
<feature type="domain" description="LptD C-terminal" evidence="2">
    <location>
        <begin position="307"/>
        <end position="700"/>
    </location>
</feature>
<dbReference type="AlphaFoldDB" id="A0A1J5RAJ5"/>
<dbReference type="HAMAP" id="MF_01411">
    <property type="entry name" value="LPS_assembly_LptD"/>
    <property type="match status" value="1"/>
</dbReference>
<organism evidence="3">
    <name type="scientific">mine drainage metagenome</name>
    <dbReference type="NCBI Taxonomy" id="410659"/>
    <lineage>
        <taxon>unclassified sequences</taxon>
        <taxon>metagenomes</taxon>
        <taxon>ecological metagenomes</taxon>
    </lineage>
</organism>
<gene>
    <name evidence="3" type="primary">lptD_10</name>
    <name evidence="3" type="ORF">GALL_314380</name>
</gene>